<gene>
    <name evidence="2" type="ORF">FYJ33_10895</name>
</gene>
<dbReference type="EMBL" id="VULX01000017">
    <property type="protein sequence ID" value="MSR91897.1"/>
    <property type="molecule type" value="Genomic_DNA"/>
</dbReference>
<sequence length="73" mass="7916">MMILLFIILMLLVFGKLLFLAFRATWGIAKILLTFILLPAVIVVMALGGLITFAIPILIIIGVITVLCSICGK</sequence>
<reference evidence="2 3" key="1">
    <citation type="submission" date="2019-08" db="EMBL/GenBank/DDBJ databases">
        <title>In-depth cultivation of the pig gut microbiome towards novel bacterial diversity and tailored functional studies.</title>
        <authorList>
            <person name="Wylensek D."/>
            <person name="Hitch T.C.A."/>
            <person name="Clavel T."/>
        </authorList>
    </citation>
    <scope>NUCLEOTIDE SEQUENCE [LARGE SCALE GENOMIC DNA]</scope>
    <source>
        <strain evidence="2 3">WCA-383-APC-5B</strain>
    </source>
</reference>
<keyword evidence="1" id="KW-0812">Transmembrane</keyword>
<name>A0A7X2MZD0_9CLOT</name>
<accession>A0A7X2MZD0</accession>
<dbReference type="AlphaFoldDB" id="A0A7X2MZD0"/>
<evidence type="ECO:0000313" key="2">
    <source>
        <dbReference type="EMBL" id="MSR91897.1"/>
    </source>
</evidence>
<feature type="transmembrane region" description="Helical" evidence="1">
    <location>
        <begin position="37"/>
        <end position="70"/>
    </location>
</feature>
<evidence type="ECO:0000256" key="1">
    <source>
        <dbReference type="SAM" id="Phobius"/>
    </source>
</evidence>
<keyword evidence="1" id="KW-1133">Transmembrane helix</keyword>
<dbReference type="Proteomes" id="UP000460287">
    <property type="component" value="Unassembled WGS sequence"/>
</dbReference>
<keyword evidence="1" id="KW-0472">Membrane</keyword>
<keyword evidence="3" id="KW-1185">Reference proteome</keyword>
<proteinExistence type="predicted"/>
<protein>
    <submittedName>
        <fullName evidence="2">Uncharacterized protein</fullName>
    </submittedName>
</protein>
<organism evidence="2 3">
    <name type="scientific">Inconstantimicrobium porci</name>
    <dbReference type="NCBI Taxonomy" id="2652291"/>
    <lineage>
        <taxon>Bacteria</taxon>
        <taxon>Bacillati</taxon>
        <taxon>Bacillota</taxon>
        <taxon>Clostridia</taxon>
        <taxon>Eubacteriales</taxon>
        <taxon>Clostridiaceae</taxon>
        <taxon>Inconstantimicrobium</taxon>
    </lineage>
</organism>
<comment type="caution">
    <text evidence="2">The sequence shown here is derived from an EMBL/GenBank/DDBJ whole genome shotgun (WGS) entry which is preliminary data.</text>
</comment>
<evidence type="ECO:0000313" key="3">
    <source>
        <dbReference type="Proteomes" id="UP000460287"/>
    </source>
</evidence>